<dbReference type="OMA" id="PQLHWQV"/>
<dbReference type="Proteomes" id="UP000007305">
    <property type="component" value="Chromosome 10"/>
</dbReference>
<gene>
    <name evidence="2" type="ORF">ZEAMMB73_Zm00001d023478</name>
</gene>
<keyword evidence="4" id="KW-1185">Reference proteome</keyword>
<protein>
    <submittedName>
        <fullName evidence="2 3">Uncharacterized protein</fullName>
    </submittedName>
</protein>
<reference evidence="2" key="2">
    <citation type="submission" date="2015-12" db="EMBL/GenBank/DDBJ databases">
        <title>Update maize B73 reference genome by single molecule sequencing technologies.</title>
        <authorList>
            <consortium name="Maize Genome Sequencing Project"/>
            <person name="Ware D."/>
        </authorList>
    </citation>
    <scope>NUCLEOTIDE SEQUENCE</scope>
    <source>
        <tissue evidence="2">Seedling</tissue>
    </source>
</reference>
<dbReference type="HOGENOM" id="CLU_091216_0_0_1"/>
<dbReference type="Gramene" id="Zm00001eb407220_T002">
    <property type="protein sequence ID" value="Zm00001eb407220_P002"/>
    <property type="gene ID" value="Zm00001eb407220"/>
</dbReference>
<dbReference type="AlphaFoldDB" id="K7TX48"/>
<feature type="region of interest" description="Disordered" evidence="1">
    <location>
        <begin position="183"/>
        <end position="234"/>
    </location>
</feature>
<sequence length="245" mass="25092">MADCFPPESDDFHRRWLPREILADIGIADPEAVGAETPPEAAAAAAVEELAAQLAGILGGGAKAWPLGPPPTPPTPAAPPAAAAAVAPCYGAKVCGLQGSVVVSCGETNGGGAVSWPFVPYPPQLHWQVGSGLVNHGGVLDYPVLPPAALPCHVPPPANLRGGTGVFLPRIEAYRYAAAPPATAKGGAATKPWAGTGSRPATGKKQERQQAEQAAPAAKHPQKQRQQQQQATGAALALPQDWCYR</sequence>
<evidence type="ECO:0000313" key="4">
    <source>
        <dbReference type="Proteomes" id="UP000007305"/>
    </source>
</evidence>
<name>K7TX48_MAIZE</name>
<evidence type="ECO:0000313" key="2">
    <source>
        <dbReference type="EMBL" id="AQK39361.1"/>
    </source>
</evidence>
<reference evidence="3" key="3">
    <citation type="submission" date="2019-07" db="EMBL/GenBank/DDBJ databases">
        <authorList>
            <person name="Seetharam A."/>
            <person name="Woodhouse M."/>
            <person name="Cannon E."/>
        </authorList>
    </citation>
    <scope>NUCLEOTIDE SEQUENCE [LARGE SCALE GENOMIC DNA]</scope>
    <source>
        <strain evidence="3">cv. B73</strain>
    </source>
</reference>
<feature type="compositionally biased region" description="Low complexity" evidence="1">
    <location>
        <begin position="183"/>
        <end position="197"/>
    </location>
</feature>
<dbReference type="EMBL" id="CM000786">
    <property type="protein sequence ID" value="AQK39361.1"/>
    <property type="molecule type" value="Genomic_DNA"/>
</dbReference>
<evidence type="ECO:0000256" key="1">
    <source>
        <dbReference type="SAM" id="MobiDB-lite"/>
    </source>
</evidence>
<feature type="compositionally biased region" description="Low complexity" evidence="1">
    <location>
        <begin position="211"/>
        <end position="234"/>
    </location>
</feature>
<proteinExistence type="predicted"/>
<dbReference type="ExpressionAtlas" id="K7TX48">
    <property type="expression patterns" value="baseline and differential"/>
</dbReference>
<reference evidence="3" key="4">
    <citation type="submission" date="2021-05" db="UniProtKB">
        <authorList>
            <consortium name="EnsemblPlants"/>
        </authorList>
    </citation>
    <scope>IDENTIFICATION</scope>
    <source>
        <strain evidence="3">cv. B73</strain>
    </source>
</reference>
<dbReference type="FunCoup" id="K7TX48">
    <property type="interactions" value="1015"/>
</dbReference>
<dbReference type="EnsemblPlants" id="Zm00001eb407220_T002">
    <property type="protein sequence ID" value="Zm00001eb407220_P002"/>
    <property type="gene ID" value="Zm00001eb407220"/>
</dbReference>
<dbReference type="eggNOG" id="ENOG502R3MK">
    <property type="taxonomic scope" value="Eukaryota"/>
</dbReference>
<accession>K7TX48</accession>
<evidence type="ECO:0000313" key="3">
    <source>
        <dbReference type="EnsemblPlants" id="Zm00001eb407220_P002"/>
    </source>
</evidence>
<dbReference type="PaxDb" id="4577-GRMZM2G031925_P01"/>
<organism evidence="2">
    <name type="scientific">Zea mays</name>
    <name type="common">Maize</name>
    <dbReference type="NCBI Taxonomy" id="4577"/>
    <lineage>
        <taxon>Eukaryota</taxon>
        <taxon>Viridiplantae</taxon>
        <taxon>Streptophyta</taxon>
        <taxon>Embryophyta</taxon>
        <taxon>Tracheophyta</taxon>
        <taxon>Spermatophyta</taxon>
        <taxon>Magnoliopsida</taxon>
        <taxon>Liliopsida</taxon>
        <taxon>Poales</taxon>
        <taxon>Poaceae</taxon>
        <taxon>PACMAD clade</taxon>
        <taxon>Panicoideae</taxon>
        <taxon>Andropogonodae</taxon>
        <taxon>Andropogoneae</taxon>
        <taxon>Tripsacinae</taxon>
        <taxon>Zea</taxon>
    </lineage>
</organism>
<reference evidence="4" key="1">
    <citation type="journal article" date="2009" name="Science">
        <title>The B73 maize genome: complexity, diversity, and dynamics.</title>
        <authorList>
            <person name="Schnable P.S."/>
            <person name="Ware D."/>
            <person name="Fulton R.S."/>
            <person name="Stein J.C."/>
            <person name="Wei F."/>
            <person name="Pasternak S."/>
            <person name="Liang C."/>
            <person name="Zhang J."/>
            <person name="Fulton L."/>
            <person name="Graves T.A."/>
            <person name="Minx P."/>
            <person name="Reily A.D."/>
            <person name="Courtney L."/>
            <person name="Kruchowski S.S."/>
            <person name="Tomlinson C."/>
            <person name="Strong C."/>
            <person name="Delehaunty K."/>
            <person name="Fronick C."/>
            <person name="Courtney B."/>
            <person name="Rock S.M."/>
            <person name="Belter E."/>
            <person name="Du F."/>
            <person name="Kim K."/>
            <person name="Abbott R.M."/>
            <person name="Cotton M."/>
            <person name="Levy A."/>
            <person name="Marchetto P."/>
            <person name="Ochoa K."/>
            <person name="Jackson S.M."/>
            <person name="Gillam B."/>
            <person name="Chen W."/>
            <person name="Yan L."/>
            <person name="Higginbotham J."/>
            <person name="Cardenas M."/>
            <person name="Waligorski J."/>
            <person name="Applebaum E."/>
            <person name="Phelps L."/>
            <person name="Falcone J."/>
            <person name="Kanchi K."/>
            <person name="Thane T."/>
            <person name="Scimone A."/>
            <person name="Thane N."/>
            <person name="Henke J."/>
            <person name="Wang T."/>
            <person name="Ruppert J."/>
            <person name="Shah N."/>
            <person name="Rotter K."/>
            <person name="Hodges J."/>
            <person name="Ingenthron E."/>
            <person name="Cordes M."/>
            <person name="Kohlberg S."/>
            <person name="Sgro J."/>
            <person name="Delgado B."/>
            <person name="Mead K."/>
            <person name="Chinwalla A."/>
            <person name="Leonard S."/>
            <person name="Crouse K."/>
            <person name="Collura K."/>
            <person name="Kudrna D."/>
            <person name="Currie J."/>
            <person name="He R."/>
            <person name="Angelova A."/>
            <person name="Rajasekar S."/>
            <person name="Mueller T."/>
            <person name="Lomeli R."/>
            <person name="Scara G."/>
            <person name="Ko A."/>
            <person name="Delaney K."/>
            <person name="Wissotski M."/>
            <person name="Lopez G."/>
            <person name="Campos D."/>
            <person name="Braidotti M."/>
            <person name="Ashley E."/>
            <person name="Golser W."/>
            <person name="Kim H."/>
            <person name="Lee S."/>
            <person name="Lin J."/>
            <person name="Dujmic Z."/>
            <person name="Kim W."/>
            <person name="Talag J."/>
            <person name="Zuccolo A."/>
            <person name="Fan C."/>
            <person name="Sebastian A."/>
            <person name="Kramer M."/>
            <person name="Spiegel L."/>
            <person name="Nascimento L."/>
            <person name="Zutavern T."/>
            <person name="Miller B."/>
            <person name="Ambroise C."/>
            <person name="Muller S."/>
            <person name="Spooner W."/>
            <person name="Narechania A."/>
            <person name="Ren L."/>
            <person name="Wei S."/>
            <person name="Kumari S."/>
            <person name="Faga B."/>
            <person name="Levy M.J."/>
            <person name="McMahan L."/>
            <person name="Van Buren P."/>
            <person name="Vaughn M.W."/>
            <person name="Ying K."/>
            <person name="Yeh C.-T."/>
            <person name="Emrich S.J."/>
            <person name="Jia Y."/>
            <person name="Kalyanaraman A."/>
            <person name="Hsia A.-P."/>
            <person name="Barbazuk W.B."/>
            <person name="Baucom R.S."/>
            <person name="Brutnell T.P."/>
            <person name="Carpita N.C."/>
            <person name="Chaparro C."/>
            <person name="Chia J.-M."/>
            <person name="Deragon J.-M."/>
            <person name="Estill J.C."/>
            <person name="Fu Y."/>
            <person name="Jeddeloh J.A."/>
            <person name="Han Y."/>
            <person name="Lee H."/>
            <person name="Li P."/>
            <person name="Lisch D.R."/>
            <person name="Liu S."/>
            <person name="Liu Z."/>
            <person name="Nagel D.H."/>
            <person name="McCann M.C."/>
            <person name="SanMiguel P."/>
            <person name="Myers A.M."/>
            <person name="Nettleton D."/>
            <person name="Nguyen J."/>
            <person name="Penning B.W."/>
            <person name="Ponnala L."/>
            <person name="Schneider K.L."/>
            <person name="Schwartz D.C."/>
            <person name="Sharma A."/>
            <person name="Soderlund C."/>
            <person name="Springer N.M."/>
            <person name="Sun Q."/>
            <person name="Wang H."/>
            <person name="Waterman M."/>
            <person name="Westerman R."/>
            <person name="Wolfgruber T.K."/>
            <person name="Yang L."/>
            <person name="Yu Y."/>
            <person name="Zhang L."/>
            <person name="Zhou S."/>
            <person name="Zhu Q."/>
            <person name="Bennetzen J.L."/>
            <person name="Dawe R.K."/>
            <person name="Jiang J."/>
            <person name="Jiang N."/>
            <person name="Presting G.G."/>
            <person name="Wessler S.R."/>
            <person name="Aluru S."/>
            <person name="Martienssen R.A."/>
            <person name="Clifton S.W."/>
            <person name="McCombie W.R."/>
            <person name="Wing R.A."/>
            <person name="Wilson R.K."/>
        </authorList>
    </citation>
    <scope>NUCLEOTIDE SEQUENCE [LARGE SCALE GENOMIC DNA]</scope>
    <source>
        <strain evidence="4">cv. B73</strain>
    </source>
</reference>